<sequence length="308" mass="32681">MSPLPPPSSSPLLPRPSPHHAICAHPRRVRPRRSPRRSRARSPNPASLRRERNDRRCRPSATHPNPVILVHGFTENAYASWAGLAPILAAQGYCVFAPTLGTTTGIPWLGATGNGFSDAAELDAVVRRVLDATGADRVDLIGHSKGAAIARYVANTVAPESVRSVVGIAAANTEGEIPGYEQTGAALTAVRDALAAVGITTPPLPERDPAFFDALTEGGETRPGIRYTMIATPYDTIVTPWDTGFVSAVPGSEVRNVALPGVCPEDLSDHVSIQYSKNVAQLVLDVLDPHDVRPIRCSPQAPVVGSTR</sequence>
<dbReference type="Proteomes" id="UP000471120">
    <property type="component" value="Unassembled WGS sequence"/>
</dbReference>
<dbReference type="GO" id="GO:0016298">
    <property type="term" value="F:lipase activity"/>
    <property type="evidence" value="ECO:0007669"/>
    <property type="project" value="TreeGrafter"/>
</dbReference>
<dbReference type="EMBL" id="QRCM01000001">
    <property type="protein sequence ID" value="TXG88942.1"/>
    <property type="molecule type" value="Genomic_DNA"/>
</dbReference>
<dbReference type="AlphaFoldDB" id="A0A6P2C9D0"/>
<keyword evidence="3" id="KW-0378">Hydrolase</keyword>
<evidence type="ECO:0000313" key="4">
    <source>
        <dbReference type="Proteomes" id="UP000471120"/>
    </source>
</evidence>
<protein>
    <submittedName>
        <fullName evidence="3">Alpha/beta fold hydrolase</fullName>
    </submittedName>
</protein>
<dbReference type="PANTHER" id="PTHR32015">
    <property type="entry name" value="FASTING INDUCED LIPASE"/>
    <property type="match status" value="1"/>
</dbReference>
<dbReference type="InterPro" id="IPR002918">
    <property type="entry name" value="Lipase_EstA/Esterase_EstB"/>
</dbReference>
<dbReference type="InterPro" id="IPR000073">
    <property type="entry name" value="AB_hydrolase_1"/>
</dbReference>
<feature type="domain" description="AB hydrolase-1" evidence="2">
    <location>
        <begin position="65"/>
        <end position="170"/>
    </location>
</feature>
<name>A0A6P2C9D0_9NOCA</name>
<feature type="compositionally biased region" description="Basic and acidic residues" evidence="1">
    <location>
        <begin position="48"/>
        <end position="57"/>
    </location>
</feature>
<feature type="compositionally biased region" description="Basic residues" evidence="1">
    <location>
        <begin position="25"/>
        <end position="40"/>
    </location>
</feature>
<dbReference type="Gene3D" id="3.40.50.1820">
    <property type="entry name" value="alpha/beta hydrolase"/>
    <property type="match status" value="1"/>
</dbReference>
<accession>A0A6P2C9D0</accession>
<evidence type="ECO:0000259" key="2">
    <source>
        <dbReference type="Pfam" id="PF00561"/>
    </source>
</evidence>
<proteinExistence type="predicted"/>
<dbReference type="GO" id="GO:0016042">
    <property type="term" value="P:lipid catabolic process"/>
    <property type="evidence" value="ECO:0007669"/>
    <property type="project" value="InterPro"/>
</dbReference>
<reference evidence="3 4" key="1">
    <citation type="submission" date="2018-07" db="EMBL/GenBank/DDBJ databases">
        <title>Genome sequence of Rhodococcus rhodnii ATCC 35071 from Rhodnius prolixus.</title>
        <authorList>
            <person name="Patel V."/>
            <person name="Vogel K.J."/>
        </authorList>
    </citation>
    <scope>NUCLEOTIDE SEQUENCE [LARGE SCALE GENOMIC DNA]</scope>
    <source>
        <strain evidence="3 4">ATCC 35071</strain>
    </source>
</reference>
<evidence type="ECO:0000256" key="1">
    <source>
        <dbReference type="SAM" id="MobiDB-lite"/>
    </source>
</evidence>
<dbReference type="PANTHER" id="PTHR32015:SF1">
    <property type="entry name" value="LIPASE"/>
    <property type="match status" value="1"/>
</dbReference>
<feature type="compositionally biased region" description="Pro residues" evidence="1">
    <location>
        <begin position="1"/>
        <end position="16"/>
    </location>
</feature>
<gene>
    <name evidence="3" type="ORF">DW322_00160</name>
</gene>
<feature type="region of interest" description="Disordered" evidence="1">
    <location>
        <begin position="1"/>
        <end position="65"/>
    </location>
</feature>
<dbReference type="InterPro" id="IPR029058">
    <property type="entry name" value="AB_hydrolase_fold"/>
</dbReference>
<dbReference type="SUPFAM" id="SSF53474">
    <property type="entry name" value="alpha/beta-Hydrolases"/>
    <property type="match status" value="1"/>
</dbReference>
<comment type="caution">
    <text evidence="3">The sequence shown here is derived from an EMBL/GenBank/DDBJ whole genome shotgun (WGS) entry which is preliminary data.</text>
</comment>
<organism evidence="3 4">
    <name type="scientific">Rhodococcus rhodnii</name>
    <dbReference type="NCBI Taxonomy" id="38312"/>
    <lineage>
        <taxon>Bacteria</taxon>
        <taxon>Bacillati</taxon>
        <taxon>Actinomycetota</taxon>
        <taxon>Actinomycetes</taxon>
        <taxon>Mycobacteriales</taxon>
        <taxon>Nocardiaceae</taxon>
        <taxon>Rhodococcus</taxon>
    </lineage>
</organism>
<dbReference type="Pfam" id="PF00561">
    <property type="entry name" value="Abhydrolase_1"/>
    <property type="match status" value="1"/>
</dbReference>
<evidence type="ECO:0000313" key="3">
    <source>
        <dbReference type="EMBL" id="TXG88942.1"/>
    </source>
</evidence>